<evidence type="ECO:0008006" key="3">
    <source>
        <dbReference type="Google" id="ProtNLM"/>
    </source>
</evidence>
<dbReference type="RefSeq" id="WP_021714250.1">
    <property type="nucleotide sequence ID" value="NZ_BATM01000037.1"/>
</dbReference>
<evidence type="ECO:0000313" key="2">
    <source>
        <dbReference type="Proteomes" id="UP000016562"/>
    </source>
</evidence>
<reference evidence="1 2" key="1">
    <citation type="submission" date="2013-09" db="EMBL/GenBank/DDBJ databases">
        <title>Whole genome shotgun sequence of Vibrio ezurae NBRC 102218.</title>
        <authorList>
            <person name="Yoshida I."/>
            <person name="Hosoyama A."/>
            <person name="Numata M."/>
            <person name="Hashimoto M."/>
            <person name="Hosoyama Y."/>
            <person name="Tsuchikane K."/>
            <person name="Noguchi M."/>
            <person name="Hirakata S."/>
            <person name="Ichikawa N."/>
            <person name="Ohji S."/>
            <person name="Yamazoe A."/>
            <person name="Fujita N."/>
        </authorList>
    </citation>
    <scope>NUCLEOTIDE SEQUENCE [LARGE SCALE GENOMIC DNA]</scope>
    <source>
        <strain evidence="1 2">NBRC 102218</strain>
    </source>
</reference>
<evidence type="ECO:0000313" key="1">
    <source>
        <dbReference type="EMBL" id="GAD80544.1"/>
    </source>
</evidence>
<dbReference type="InterPro" id="IPR011122">
    <property type="entry name" value="WavE"/>
</dbReference>
<dbReference type="STRING" id="1219080.VEZ01S_37_01090"/>
<gene>
    <name evidence="1" type="ORF">VEZ01S_37_01090</name>
</gene>
<keyword evidence="2" id="KW-1185">Reference proteome</keyword>
<name>U3CH57_9VIBR</name>
<comment type="caution">
    <text evidence="1">The sequence shown here is derived from an EMBL/GenBank/DDBJ whole genome shotgun (WGS) entry which is preliminary data.</text>
</comment>
<dbReference type="AlphaFoldDB" id="U3CH57"/>
<dbReference type="EMBL" id="BATM01000037">
    <property type="protein sequence ID" value="GAD80544.1"/>
    <property type="molecule type" value="Genomic_DNA"/>
</dbReference>
<dbReference type="OrthoDB" id="6716726at2"/>
<accession>U3CH57</accession>
<dbReference type="Pfam" id="PF07507">
    <property type="entry name" value="WavE"/>
    <property type="match status" value="1"/>
</dbReference>
<sequence>MFKDISVVVQGPVQALVDRNQEEGITQRCLRSVREHLPGAKIILSTWYDQDLDGLDYDELVLCQDPGHNIRQYNRDGSPHYFNNNRQIVSTAEGLKKVKTKYAVKLRSDNYLTNNDFVEYQKKYDVFGDAHRYFNQRVVVSDIFTRKFAKGLSVPLHISDFFYFGLTSDLLSLWDLPLEKDYIPSQALPFDASDPYHLVDCTQLFVLKSLKKIGEKFDLKHLHDKSIVGTKISEEFIANNLIILGETQLGLGLPSKFKGNTRVSKLKGKCSHYQFFEWELLYKKYSYRDYKVEIDFFYLARIHIARLCYIYPRSLETIFNIYKRKYFRGLS</sequence>
<protein>
    <recommendedName>
        <fullName evidence="3">WavE lipopolysaccharide synthesis</fullName>
    </recommendedName>
</protein>
<proteinExistence type="predicted"/>
<organism evidence="1 2">
    <name type="scientific">Vibrio ezurae NBRC 102218</name>
    <dbReference type="NCBI Taxonomy" id="1219080"/>
    <lineage>
        <taxon>Bacteria</taxon>
        <taxon>Pseudomonadati</taxon>
        <taxon>Pseudomonadota</taxon>
        <taxon>Gammaproteobacteria</taxon>
        <taxon>Vibrionales</taxon>
        <taxon>Vibrionaceae</taxon>
        <taxon>Vibrio</taxon>
    </lineage>
</organism>
<dbReference type="eggNOG" id="ENOG5032T52">
    <property type="taxonomic scope" value="Bacteria"/>
</dbReference>
<dbReference type="Proteomes" id="UP000016562">
    <property type="component" value="Unassembled WGS sequence"/>
</dbReference>